<organism evidence="2 3">
    <name type="scientific">Paenibacillus urinalis</name>
    <dbReference type="NCBI Taxonomy" id="521520"/>
    <lineage>
        <taxon>Bacteria</taxon>
        <taxon>Bacillati</taxon>
        <taxon>Bacillota</taxon>
        <taxon>Bacilli</taxon>
        <taxon>Bacillales</taxon>
        <taxon>Paenibacillaceae</taxon>
        <taxon>Paenibacillus</taxon>
    </lineage>
</organism>
<feature type="transmembrane region" description="Helical" evidence="1">
    <location>
        <begin position="87"/>
        <end position="113"/>
    </location>
</feature>
<reference evidence="2" key="1">
    <citation type="submission" date="2023-02" db="EMBL/GenBank/DDBJ databases">
        <title>Pathogen: clinical or host-associated sample.</title>
        <authorList>
            <person name="Hergert J."/>
            <person name="Casey R."/>
            <person name="Wagner J."/>
            <person name="Young E.L."/>
            <person name="Oakeson K.F."/>
        </authorList>
    </citation>
    <scope>NUCLEOTIDE SEQUENCE</scope>
    <source>
        <strain evidence="2">2022CK-00830</strain>
    </source>
</reference>
<protein>
    <recommendedName>
        <fullName evidence="4">DUF2178 domain-containing protein</fullName>
    </recommendedName>
</protein>
<keyword evidence="1" id="KW-0472">Membrane</keyword>
<gene>
    <name evidence="2" type="ORF">PUW23_12290</name>
</gene>
<proteinExistence type="predicted"/>
<sequence length="146" mass="16511">MEKYKIQVTTRKNALLLIAAVMLLIYAGLVFYRGGLPELPSFIKGFHTGAFIGVELCIVFFLVKYRKASKNEAELKKLYIEENDERNAVILQSASSLSMVIILVGLGMASVIAGFFNTMIFYTLMAALFFVLIVFFVLWIYFAKKI</sequence>
<evidence type="ECO:0008006" key="4">
    <source>
        <dbReference type="Google" id="ProtNLM"/>
    </source>
</evidence>
<dbReference type="AlphaFoldDB" id="A0AAX3N882"/>
<evidence type="ECO:0000313" key="3">
    <source>
        <dbReference type="Proteomes" id="UP001220962"/>
    </source>
</evidence>
<feature type="transmembrane region" description="Helical" evidence="1">
    <location>
        <begin position="119"/>
        <end position="142"/>
    </location>
</feature>
<evidence type="ECO:0000256" key="1">
    <source>
        <dbReference type="SAM" id="Phobius"/>
    </source>
</evidence>
<feature type="transmembrane region" description="Helical" evidence="1">
    <location>
        <begin position="14"/>
        <end position="34"/>
    </location>
</feature>
<feature type="transmembrane region" description="Helical" evidence="1">
    <location>
        <begin position="46"/>
        <end position="66"/>
    </location>
</feature>
<accession>A0AAX3N882</accession>
<dbReference type="RefSeq" id="WP_205053181.1">
    <property type="nucleotide sequence ID" value="NZ_CP118101.1"/>
</dbReference>
<keyword evidence="1" id="KW-1133">Transmembrane helix</keyword>
<keyword evidence="1" id="KW-0812">Transmembrane</keyword>
<evidence type="ECO:0000313" key="2">
    <source>
        <dbReference type="EMBL" id="WDH84937.1"/>
    </source>
</evidence>
<dbReference type="EMBL" id="CP118101">
    <property type="protein sequence ID" value="WDH84937.1"/>
    <property type="molecule type" value="Genomic_DNA"/>
</dbReference>
<dbReference type="Proteomes" id="UP001220962">
    <property type="component" value="Chromosome"/>
</dbReference>
<name>A0AAX3N882_9BACL</name>